<dbReference type="PANTHER" id="PTHR24286:SF221">
    <property type="entry name" value="TAXADIENE 5-ALPHA HYDROXYLASE"/>
    <property type="match status" value="1"/>
</dbReference>
<dbReference type="EMBL" id="JAKOGI010000891">
    <property type="protein sequence ID" value="KAJ8429474.1"/>
    <property type="molecule type" value="Genomic_DNA"/>
</dbReference>
<dbReference type="GO" id="GO:0016104">
    <property type="term" value="P:triterpenoid biosynthetic process"/>
    <property type="evidence" value="ECO:0007669"/>
    <property type="project" value="UniProtKB-ARBA"/>
</dbReference>
<evidence type="ECO:0000256" key="7">
    <source>
        <dbReference type="ARBA" id="ARBA00022989"/>
    </source>
</evidence>
<evidence type="ECO:0000256" key="3">
    <source>
        <dbReference type="ARBA" id="ARBA00010617"/>
    </source>
</evidence>
<reference evidence="16" key="1">
    <citation type="submission" date="2022-04" db="EMBL/GenBank/DDBJ databases">
        <title>Carnegiea gigantea Genome sequencing and assembly v2.</title>
        <authorList>
            <person name="Copetti D."/>
            <person name="Sanderson M.J."/>
            <person name="Burquez A."/>
            <person name="Wojciechowski M.F."/>
        </authorList>
    </citation>
    <scope>NUCLEOTIDE SEQUENCE</scope>
    <source>
        <strain evidence="16">SGP5-SGP5p</strain>
        <tissue evidence="16">Aerial part</tissue>
    </source>
</reference>
<comment type="cofactor">
    <cofactor evidence="1 13">
        <name>heme</name>
        <dbReference type="ChEBI" id="CHEBI:30413"/>
    </cofactor>
</comment>
<dbReference type="InterPro" id="IPR001128">
    <property type="entry name" value="Cyt_P450"/>
</dbReference>
<dbReference type="GO" id="GO:0016125">
    <property type="term" value="P:sterol metabolic process"/>
    <property type="evidence" value="ECO:0007669"/>
    <property type="project" value="TreeGrafter"/>
</dbReference>
<keyword evidence="17" id="KW-1185">Reference proteome</keyword>
<dbReference type="SUPFAM" id="SSF48264">
    <property type="entry name" value="Cytochrome P450"/>
    <property type="match status" value="1"/>
</dbReference>
<evidence type="ECO:0000256" key="2">
    <source>
        <dbReference type="ARBA" id="ARBA00004606"/>
    </source>
</evidence>
<keyword evidence="15" id="KW-0472">Membrane</keyword>
<dbReference type="InterPro" id="IPR036396">
    <property type="entry name" value="Cyt_P450_sf"/>
</dbReference>
<dbReference type="GO" id="GO:0005506">
    <property type="term" value="F:iron ion binding"/>
    <property type="evidence" value="ECO:0007669"/>
    <property type="project" value="InterPro"/>
</dbReference>
<dbReference type="EC" id="1.14.14.126" evidence="11"/>
<keyword evidence="6" id="KW-0735">Signal-anchor</keyword>
<dbReference type="OrthoDB" id="442633at2759"/>
<gene>
    <name evidence="16" type="ORF">Cgig2_024021</name>
</gene>
<evidence type="ECO:0000256" key="13">
    <source>
        <dbReference type="PIRSR" id="PIRSR602401-1"/>
    </source>
</evidence>
<keyword evidence="13 14" id="KW-0349">Heme</keyword>
<sequence length="496" mass="56712">MATYINLAISPFATLLVALITFLIFFTLEKKRKTQHSDQVKRTPPGETGLPWIGETMEWHRAQVKNRIFEDFIRPRVQKHGTRFKTRLMGSPTVIVNGAEANRFFLSNEFKLVVSSWPTSSVQLMGKNSIMEKIGEQHRSIRGILTPSLGTGGLEPLVPKICEVVKTHFIKYWCDQQGEKIIPLYRSAKFLTFTIMCECLLETKAEEGIFECFEKVLEGVFSPPLNLPGTSFWRAKRARAEIERVLVNVVRKKREEMELQDDTNSSNQVGATSLLSRLVGALIRGEITEVEVVDNVVLLIFAAHDTTSFAIAMTFKMLAQHPDSYSLMLQEHMDVQRNRSTKDGDNLTMEDLKRMKYTWQVVRETIRLSPPIFGSFRRAIEDIEFEGFTITKGWKVLWTAYGTHYNEEYFANPERFDPQRFEEGMTIPPYVYVPFGGGPRICAGYHLAKLNILIFVHFVVTTFNWSLLHPDEPVVMDPLPFPSLGMPMKVSAKDVV</sequence>
<organism evidence="16 17">
    <name type="scientific">Carnegiea gigantea</name>
    <dbReference type="NCBI Taxonomy" id="171969"/>
    <lineage>
        <taxon>Eukaryota</taxon>
        <taxon>Viridiplantae</taxon>
        <taxon>Streptophyta</taxon>
        <taxon>Embryophyta</taxon>
        <taxon>Tracheophyta</taxon>
        <taxon>Spermatophyta</taxon>
        <taxon>Magnoliopsida</taxon>
        <taxon>eudicotyledons</taxon>
        <taxon>Gunneridae</taxon>
        <taxon>Pentapetalae</taxon>
        <taxon>Caryophyllales</taxon>
        <taxon>Cactineae</taxon>
        <taxon>Cactaceae</taxon>
        <taxon>Cactoideae</taxon>
        <taxon>Echinocereeae</taxon>
        <taxon>Carnegiea</taxon>
    </lineage>
</organism>
<evidence type="ECO:0000256" key="1">
    <source>
        <dbReference type="ARBA" id="ARBA00001971"/>
    </source>
</evidence>
<evidence type="ECO:0000256" key="6">
    <source>
        <dbReference type="ARBA" id="ARBA00022968"/>
    </source>
</evidence>
<dbReference type="PRINTS" id="PR00385">
    <property type="entry name" value="P450"/>
</dbReference>
<dbReference type="GO" id="GO:0102373">
    <property type="term" value="F:beta-amyrin 28-monooxygenase activity"/>
    <property type="evidence" value="ECO:0007669"/>
    <property type="project" value="UniProtKB-EC"/>
</dbReference>
<evidence type="ECO:0000256" key="4">
    <source>
        <dbReference type="ARBA" id="ARBA00022692"/>
    </source>
</evidence>
<evidence type="ECO:0000256" key="11">
    <source>
        <dbReference type="ARBA" id="ARBA00066327"/>
    </source>
</evidence>
<protein>
    <recommendedName>
        <fullName evidence="11">beta-amyrin 28-monooxygenase</fullName>
        <ecNumber evidence="11">1.14.14.126</ecNumber>
    </recommendedName>
</protein>
<dbReference type="FunFam" id="1.10.630.10:FF:000022">
    <property type="entry name" value="Taxadiene 5-alpha hydroxylase"/>
    <property type="match status" value="1"/>
</dbReference>
<dbReference type="PANTHER" id="PTHR24286">
    <property type="entry name" value="CYTOCHROME P450 26"/>
    <property type="match status" value="1"/>
</dbReference>
<feature type="binding site" description="axial binding residue" evidence="13">
    <location>
        <position position="442"/>
    </location>
    <ligand>
        <name>heme</name>
        <dbReference type="ChEBI" id="CHEBI:30413"/>
    </ligand>
    <ligandPart>
        <name>Fe</name>
        <dbReference type="ChEBI" id="CHEBI:18248"/>
    </ligandPart>
</feature>
<evidence type="ECO:0000256" key="5">
    <source>
        <dbReference type="ARBA" id="ARBA00022723"/>
    </source>
</evidence>
<comment type="similarity">
    <text evidence="3 14">Belongs to the cytochrome P450 family.</text>
</comment>
<dbReference type="GO" id="GO:0016020">
    <property type="term" value="C:membrane"/>
    <property type="evidence" value="ECO:0007669"/>
    <property type="project" value="UniProtKB-SubCell"/>
</dbReference>
<keyword evidence="4 15" id="KW-0812">Transmembrane</keyword>
<accession>A0A9Q1JR44</accession>
<keyword evidence="9 13" id="KW-0408">Iron</keyword>
<evidence type="ECO:0000313" key="16">
    <source>
        <dbReference type="EMBL" id="KAJ8429474.1"/>
    </source>
</evidence>
<comment type="caution">
    <text evidence="16">The sequence shown here is derived from an EMBL/GenBank/DDBJ whole genome shotgun (WGS) entry which is preliminary data.</text>
</comment>
<dbReference type="PRINTS" id="PR00463">
    <property type="entry name" value="EP450I"/>
</dbReference>
<dbReference type="PROSITE" id="PS00086">
    <property type="entry name" value="CYTOCHROME_P450"/>
    <property type="match status" value="1"/>
</dbReference>
<comment type="subcellular location">
    <subcellularLocation>
        <location evidence="2">Membrane</location>
        <topology evidence="2">Single-pass type II membrane protein</topology>
    </subcellularLocation>
</comment>
<dbReference type="GO" id="GO:0020037">
    <property type="term" value="F:heme binding"/>
    <property type="evidence" value="ECO:0007669"/>
    <property type="project" value="InterPro"/>
</dbReference>
<feature type="transmembrane region" description="Helical" evidence="15">
    <location>
        <begin position="6"/>
        <end position="28"/>
    </location>
</feature>
<proteinExistence type="inferred from homology"/>
<dbReference type="InterPro" id="IPR002401">
    <property type="entry name" value="Cyt_P450_E_grp-I"/>
</dbReference>
<evidence type="ECO:0000256" key="12">
    <source>
        <dbReference type="ARBA" id="ARBA00093231"/>
    </source>
</evidence>
<dbReference type="GO" id="GO:0016135">
    <property type="term" value="P:saponin biosynthetic process"/>
    <property type="evidence" value="ECO:0007669"/>
    <property type="project" value="UniProtKB-ARBA"/>
</dbReference>
<keyword evidence="5 13" id="KW-0479">Metal-binding</keyword>
<keyword evidence="10" id="KW-0325">Glycoprotein</keyword>
<comment type="catalytic activity">
    <reaction evidence="12">
        <text>beta-amyrin + 3 reduced [NADPH--hemoprotein reductase] + 3 O2 = oleanolate + 3 oxidized [NADPH--hemoprotein reductase] + 4 H2O + 4 H(+)</text>
        <dbReference type="Rhea" id="RHEA:43068"/>
        <dbReference type="Rhea" id="RHEA-COMP:11964"/>
        <dbReference type="Rhea" id="RHEA-COMP:11965"/>
        <dbReference type="ChEBI" id="CHEBI:10352"/>
        <dbReference type="ChEBI" id="CHEBI:15377"/>
        <dbReference type="ChEBI" id="CHEBI:15378"/>
        <dbReference type="ChEBI" id="CHEBI:15379"/>
        <dbReference type="ChEBI" id="CHEBI:57618"/>
        <dbReference type="ChEBI" id="CHEBI:58210"/>
        <dbReference type="ChEBI" id="CHEBI:82828"/>
        <dbReference type="EC" id="1.14.14.126"/>
    </reaction>
    <physiologicalReaction direction="left-to-right" evidence="12">
        <dbReference type="Rhea" id="RHEA:43069"/>
    </physiologicalReaction>
</comment>
<dbReference type="CDD" id="cd11043">
    <property type="entry name" value="CYP90-like"/>
    <property type="match status" value="1"/>
</dbReference>
<name>A0A9Q1JR44_9CARY</name>
<evidence type="ECO:0000256" key="10">
    <source>
        <dbReference type="ARBA" id="ARBA00023180"/>
    </source>
</evidence>
<keyword evidence="8 14" id="KW-0560">Oxidoreductase</keyword>
<evidence type="ECO:0000256" key="15">
    <source>
        <dbReference type="SAM" id="Phobius"/>
    </source>
</evidence>
<evidence type="ECO:0000256" key="8">
    <source>
        <dbReference type="ARBA" id="ARBA00023002"/>
    </source>
</evidence>
<evidence type="ECO:0000313" key="17">
    <source>
        <dbReference type="Proteomes" id="UP001153076"/>
    </source>
</evidence>
<keyword evidence="7 15" id="KW-1133">Transmembrane helix</keyword>
<dbReference type="Proteomes" id="UP001153076">
    <property type="component" value="Unassembled WGS sequence"/>
</dbReference>
<evidence type="ECO:0000256" key="9">
    <source>
        <dbReference type="ARBA" id="ARBA00023004"/>
    </source>
</evidence>
<dbReference type="Gene3D" id="1.10.630.10">
    <property type="entry name" value="Cytochrome P450"/>
    <property type="match status" value="1"/>
</dbReference>
<dbReference type="InterPro" id="IPR017972">
    <property type="entry name" value="Cyt_P450_CS"/>
</dbReference>
<keyword evidence="14" id="KW-0503">Monooxygenase</keyword>
<dbReference type="Pfam" id="PF00067">
    <property type="entry name" value="p450"/>
    <property type="match status" value="1"/>
</dbReference>
<evidence type="ECO:0000256" key="14">
    <source>
        <dbReference type="RuleBase" id="RU000461"/>
    </source>
</evidence>
<dbReference type="AlphaFoldDB" id="A0A9Q1JR44"/>